<dbReference type="STRING" id="147645.A6J80_12325"/>
<evidence type="ECO:0000313" key="8">
    <source>
        <dbReference type="EMBL" id="ARC37058.1"/>
    </source>
</evidence>
<protein>
    <submittedName>
        <fullName evidence="8">Cation transporter</fullName>
    </submittedName>
</protein>
<dbReference type="SUPFAM" id="SSF161111">
    <property type="entry name" value="Cation efflux protein transmembrane domain-like"/>
    <property type="match status" value="1"/>
</dbReference>
<dbReference type="InterPro" id="IPR050291">
    <property type="entry name" value="CDF_Transporter"/>
</dbReference>
<dbReference type="PANTHER" id="PTHR43840">
    <property type="entry name" value="MITOCHONDRIAL METAL TRANSPORTER 1-RELATED"/>
    <property type="match status" value="1"/>
</dbReference>
<feature type="transmembrane region" description="Helical" evidence="6">
    <location>
        <begin position="34"/>
        <end position="58"/>
    </location>
</feature>
<name>A0A1V0GTA5_9RHOB</name>
<dbReference type="RefSeq" id="WP_080621696.1">
    <property type="nucleotide sequence ID" value="NZ_CAWMZI010000001.1"/>
</dbReference>
<dbReference type="GO" id="GO:0006882">
    <property type="term" value="P:intracellular zinc ion homeostasis"/>
    <property type="evidence" value="ECO:0007669"/>
    <property type="project" value="TreeGrafter"/>
</dbReference>
<organism evidence="8 9">
    <name type="scientific">Paracoccus yeei</name>
    <dbReference type="NCBI Taxonomy" id="147645"/>
    <lineage>
        <taxon>Bacteria</taxon>
        <taxon>Pseudomonadati</taxon>
        <taxon>Pseudomonadota</taxon>
        <taxon>Alphaproteobacteria</taxon>
        <taxon>Rhodobacterales</taxon>
        <taxon>Paracoccaceae</taxon>
        <taxon>Paracoccus</taxon>
    </lineage>
</organism>
<evidence type="ECO:0000256" key="5">
    <source>
        <dbReference type="ARBA" id="ARBA00023136"/>
    </source>
</evidence>
<dbReference type="Proteomes" id="UP000191257">
    <property type="component" value="Chromosome"/>
</dbReference>
<evidence type="ECO:0000256" key="3">
    <source>
        <dbReference type="ARBA" id="ARBA00022692"/>
    </source>
</evidence>
<proteinExistence type="predicted"/>
<dbReference type="GO" id="GO:0015086">
    <property type="term" value="F:cadmium ion transmembrane transporter activity"/>
    <property type="evidence" value="ECO:0007669"/>
    <property type="project" value="TreeGrafter"/>
</dbReference>
<accession>A0A1V0GTA5</accession>
<dbReference type="EMBL" id="CP020442">
    <property type="protein sequence ID" value="ARC37058.1"/>
    <property type="molecule type" value="Genomic_DNA"/>
</dbReference>
<feature type="transmembrane region" description="Helical" evidence="6">
    <location>
        <begin position="157"/>
        <end position="176"/>
    </location>
</feature>
<evidence type="ECO:0000313" key="9">
    <source>
        <dbReference type="Proteomes" id="UP000191257"/>
    </source>
</evidence>
<keyword evidence="3 6" id="KW-0812">Transmembrane</keyword>
<dbReference type="GO" id="GO:0015093">
    <property type="term" value="F:ferrous iron transmembrane transporter activity"/>
    <property type="evidence" value="ECO:0007669"/>
    <property type="project" value="TreeGrafter"/>
</dbReference>
<dbReference type="KEGG" id="pye:A6J80_12325"/>
<evidence type="ECO:0000259" key="7">
    <source>
        <dbReference type="Pfam" id="PF01545"/>
    </source>
</evidence>
<reference evidence="8" key="1">
    <citation type="submission" date="2017-12" db="EMBL/GenBank/DDBJ databases">
        <title>FDA dAtabase for Regulatory Grade micrObial Sequences (FDA-ARGOS): Supporting development and validation of Infectious Disease Dx tests.</title>
        <authorList>
            <person name="Campos J."/>
            <person name="Goldberg B."/>
            <person name="Tallon L."/>
            <person name="Sadzewicz L."/>
            <person name="Sengamalay N."/>
            <person name="Ott S."/>
            <person name="Godinez A."/>
            <person name="Nagaraj S."/>
            <person name="Vyas G."/>
            <person name="Aluvathingal J."/>
            <person name="Nadendla S."/>
            <person name="Geyer C."/>
            <person name="Nandy P."/>
            <person name="Hobson J."/>
            <person name="Sichtig H."/>
        </authorList>
    </citation>
    <scope>NUCLEOTIDE SEQUENCE</scope>
    <source>
        <strain evidence="8">FDAARGOS_252</strain>
    </source>
</reference>
<evidence type="ECO:0000256" key="4">
    <source>
        <dbReference type="ARBA" id="ARBA00022989"/>
    </source>
</evidence>
<feature type="transmembrane region" description="Helical" evidence="6">
    <location>
        <begin position="188"/>
        <end position="206"/>
    </location>
</feature>
<feature type="domain" description="Cation efflux protein transmembrane" evidence="7">
    <location>
        <begin position="9"/>
        <end position="217"/>
    </location>
</feature>
<evidence type="ECO:0000256" key="1">
    <source>
        <dbReference type="ARBA" id="ARBA00004141"/>
    </source>
</evidence>
<dbReference type="PANTHER" id="PTHR43840:SF15">
    <property type="entry name" value="MITOCHONDRIAL METAL TRANSPORTER 1-RELATED"/>
    <property type="match status" value="1"/>
</dbReference>
<dbReference type="eggNOG" id="COG3965">
    <property type="taxonomic scope" value="Bacteria"/>
</dbReference>
<feature type="transmembrane region" description="Helical" evidence="6">
    <location>
        <begin position="120"/>
        <end position="137"/>
    </location>
</feature>
<evidence type="ECO:0000256" key="6">
    <source>
        <dbReference type="SAM" id="Phobius"/>
    </source>
</evidence>
<dbReference type="InterPro" id="IPR058533">
    <property type="entry name" value="Cation_efflux_TM"/>
</dbReference>
<keyword evidence="4 6" id="KW-1133">Transmembrane helix</keyword>
<dbReference type="GO" id="GO:0015341">
    <property type="term" value="F:zinc efflux antiporter activity"/>
    <property type="evidence" value="ECO:0007669"/>
    <property type="project" value="TreeGrafter"/>
</dbReference>
<dbReference type="GO" id="GO:0005886">
    <property type="term" value="C:plasma membrane"/>
    <property type="evidence" value="ECO:0007669"/>
    <property type="project" value="TreeGrafter"/>
</dbReference>
<dbReference type="Gene3D" id="1.20.1510.10">
    <property type="entry name" value="Cation efflux protein transmembrane domain"/>
    <property type="match status" value="1"/>
</dbReference>
<feature type="transmembrane region" description="Helical" evidence="6">
    <location>
        <begin position="7"/>
        <end position="28"/>
    </location>
</feature>
<feature type="transmembrane region" description="Helical" evidence="6">
    <location>
        <begin position="79"/>
        <end position="100"/>
    </location>
</feature>
<dbReference type="AlphaFoldDB" id="A0A1V0GTA5"/>
<evidence type="ECO:0000256" key="2">
    <source>
        <dbReference type="ARBA" id="ARBA00022448"/>
    </source>
</evidence>
<comment type="subcellular location">
    <subcellularLocation>
        <location evidence="1">Membrane</location>
        <topology evidence="1">Multi-pass membrane protein</topology>
    </subcellularLocation>
</comment>
<dbReference type="Pfam" id="PF01545">
    <property type="entry name" value="Cation_efflux"/>
    <property type="match status" value="1"/>
</dbReference>
<keyword evidence="5 6" id="KW-0472">Membrane</keyword>
<sequence>MRSEQSILRLSIAVTFALAGFGVIFGVLTGSSSIIFDGIYSAMDASMTMLALLVSRLITQSLAERTQARLRPHFTMGFWHLEPMVLGLSGSLLIGAAGYALVTAVSSLMAGGRELQFGQAILYAVITVVTAAAMALYGRRANRRIGSMFLELDAKAWAISAAMTGALLTAFGFGWAIQGTAWDWMSPYVDPAILAVVSLVVLPMPIPTVRQALADILLVTPQDLKSHVDRVARAAAARHGFLGHRAYVARVGRGRQIELFFIVPQGAPARTLEEWDAIRDEVGDQIGDEGPDRWLTIAFTTDPEWAS</sequence>
<keyword evidence="9" id="KW-1185">Reference proteome</keyword>
<keyword evidence="2" id="KW-0813">Transport</keyword>
<gene>
    <name evidence="8" type="ORF">A6J80_12325</name>
</gene>
<dbReference type="InterPro" id="IPR027469">
    <property type="entry name" value="Cation_efflux_TMD_sf"/>
</dbReference>